<proteinExistence type="predicted"/>
<protein>
    <submittedName>
        <fullName evidence="1">Uncharacterized protein</fullName>
    </submittedName>
</protein>
<name>A0A1X7U5Y2_AMPQE</name>
<dbReference type="AlphaFoldDB" id="A0A1X7U5Y2"/>
<dbReference type="InParanoid" id="A0A1X7U5Y2"/>
<sequence>MLITVFSIEHMQGISNDNDHDDEDTEYSLEALKRRRRSAPHPDIQKFNKAISRIDDRSAVRGAFDRARVERKKSFVKSSYSHLSHHIVSSDTNVRQR</sequence>
<reference evidence="1" key="1">
    <citation type="submission" date="2017-05" db="UniProtKB">
        <authorList>
            <consortium name="EnsemblMetazoa"/>
        </authorList>
    </citation>
    <scope>IDENTIFICATION</scope>
</reference>
<dbReference type="EnsemblMetazoa" id="Aqu2.1.23332_001">
    <property type="protein sequence ID" value="Aqu2.1.23332_001"/>
    <property type="gene ID" value="Aqu2.1.23332"/>
</dbReference>
<organism evidence="1">
    <name type="scientific">Amphimedon queenslandica</name>
    <name type="common">Sponge</name>
    <dbReference type="NCBI Taxonomy" id="400682"/>
    <lineage>
        <taxon>Eukaryota</taxon>
        <taxon>Metazoa</taxon>
        <taxon>Porifera</taxon>
        <taxon>Demospongiae</taxon>
        <taxon>Heteroscleromorpha</taxon>
        <taxon>Haplosclerida</taxon>
        <taxon>Niphatidae</taxon>
        <taxon>Amphimedon</taxon>
    </lineage>
</organism>
<accession>A0A1X7U5Y2</accession>
<evidence type="ECO:0000313" key="1">
    <source>
        <dbReference type="EnsemblMetazoa" id="Aqu2.1.23332_001"/>
    </source>
</evidence>